<gene>
    <name evidence="3" type="ORF">KHLLAP_LOCUS10609</name>
</gene>
<feature type="domain" description="DUF5672" evidence="2">
    <location>
        <begin position="216"/>
        <end position="362"/>
    </location>
</feature>
<name>A0AAI8YK18_9PEZI</name>
<accession>A0AAI8YK18</accession>
<keyword evidence="4" id="KW-1185">Reference proteome</keyword>
<dbReference type="Pfam" id="PF18922">
    <property type="entry name" value="DUF5672"/>
    <property type="match status" value="1"/>
</dbReference>
<dbReference type="InterPro" id="IPR043729">
    <property type="entry name" value="DUF5672"/>
</dbReference>
<protein>
    <submittedName>
        <fullName evidence="3">Uu.00g060410.m01.CDS01</fullName>
    </submittedName>
</protein>
<feature type="compositionally biased region" description="Polar residues" evidence="1">
    <location>
        <begin position="51"/>
        <end position="60"/>
    </location>
</feature>
<comment type="caution">
    <text evidence="3">The sequence shown here is derived from an EMBL/GenBank/DDBJ whole genome shotgun (WGS) entry which is preliminary data.</text>
</comment>
<sequence>MRGRMSLSSRSPSPASPAHARFTRAGAVRAIALLVGLWALAAWLRFPTNAGDQTDSQSVLQDEHGGIRLPKPPGSSVYDEEEDADVHVMPIPPAQQHDDTRPSAITPFLLSAVAAPSAAAVHASSAAPAAAEPAHKSKAPAKQQPTKHTDRVAVIIENRPLENLVPMMLHFHSVLGPAWPIILYTTVTSEEALLLSAPLSRAVAEGVIEIRHLPREKAAFDSHRSVSLFLTDPWLWKDLAPYAKVFLFQADSIICSASWQRVDDFLEWDLIGAPIVHAFGRGFNGGLSLRSREVVLELVTRFSYENDSAVPGAPATMVFEDQWMYTRMMQMAEEGGMRLPDEATASRFAVETIWEEEPLGFHQPVRWQKDNMDRIMKYCPEAGMISGSVFFG</sequence>
<evidence type="ECO:0000259" key="2">
    <source>
        <dbReference type="Pfam" id="PF18922"/>
    </source>
</evidence>
<evidence type="ECO:0000256" key="1">
    <source>
        <dbReference type="SAM" id="MobiDB-lite"/>
    </source>
</evidence>
<evidence type="ECO:0000313" key="3">
    <source>
        <dbReference type="EMBL" id="CAJ2510141.1"/>
    </source>
</evidence>
<dbReference type="Proteomes" id="UP001295740">
    <property type="component" value="Unassembled WGS sequence"/>
</dbReference>
<proteinExistence type="predicted"/>
<dbReference type="AlphaFoldDB" id="A0AAI8YK18"/>
<dbReference type="EMBL" id="CAUWAG010000013">
    <property type="protein sequence ID" value="CAJ2510141.1"/>
    <property type="molecule type" value="Genomic_DNA"/>
</dbReference>
<evidence type="ECO:0000313" key="4">
    <source>
        <dbReference type="Proteomes" id="UP001295740"/>
    </source>
</evidence>
<feature type="region of interest" description="Disordered" evidence="1">
    <location>
        <begin position="126"/>
        <end position="148"/>
    </location>
</feature>
<organism evidence="3 4">
    <name type="scientific">Anthostomella pinea</name>
    <dbReference type="NCBI Taxonomy" id="933095"/>
    <lineage>
        <taxon>Eukaryota</taxon>
        <taxon>Fungi</taxon>
        <taxon>Dikarya</taxon>
        <taxon>Ascomycota</taxon>
        <taxon>Pezizomycotina</taxon>
        <taxon>Sordariomycetes</taxon>
        <taxon>Xylariomycetidae</taxon>
        <taxon>Xylariales</taxon>
        <taxon>Xylariaceae</taxon>
        <taxon>Anthostomella</taxon>
    </lineage>
</organism>
<reference evidence="3" key="1">
    <citation type="submission" date="2023-10" db="EMBL/GenBank/DDBJ databases">
        <authorList>
            <person name="Hackl T."/>
        </authorList>
    </citation>
    <scope>NUCLEOTIDE SEQUENCE</scope>
</reference>
<feature type="region of interest" description="Disordered" evidence="1">
    <location>
        <begin position="51"/>
        <end position="79"/>
    </location>
</feature>